<dbReference type="InterPro" id="IPR052032">
    <property type="entry name" value="ATP-dep_AA_Ligase"/>
</dbReference>
<dbReference type="Gene3D" id="3.30.470.20">
    <property type="entry name" value="ATP-grasp fold, B domain"/>
    <property type="match status" value="1"/>
</dbReference>
<dbReference type="SUPFAM" id="SSF56059">
    <property type="entry name" value="Glutathione synthetase ATP-binding domain-like"/>
    <property type="match status" value="1"/>
</dbReference>
<dbReference type="Proteomes" id="UP001562357">
    <property type="component" value="Unassembled WGS sequence"/>
</dbReference>
<dbReference type="PROSITE" id="PS50975">
    <property type="entry name" value="ATP_GRASP"/>
    <property type="match status" value="1"/>
</dbReference>
<dbReference type="InterPro" id="IPR011761">
    <property type="entry name" value="ATP-grasp"/>
</dbReference>
<dbReference type="EMBL" id="BAAFGZ010000705">
    <property type="protein sequence ID" value="GAB0139174.1"/>
    <property type="molecule type" value="Genomic_DNA"/>
</dbReference>
<keyword evidence="3 4" id="KW-0067">ATP-binding</keyword>
<dbReference type="InterPro" id="IPR041472">
    <property type="entry name" value="BL00235/CARNS1_N"/>
</dbReference>
<comment type="caution">
    <text evidence="6">The sequence shown here is derived from an EMBL/GenBank/DDBJ whole genome shotgun (WGS) entry which is preliminary data.</text>
</comment>
<evidence type="ECO:0000259" key="5">
    <source>
        <dbReference type="PROSITE" id="PS50975"/>
    </source>
</evidence>
<protein>
    <recommendedName>
        <fullName evidence="5">ATP-grasp domain-containing protein</fullName>
    </recommendedName>
</protein>
<gene>
    <name evidence="6" type="primary">g7387</name>
    <name evidence="6" type="ORF">EsDP_00007387</name>
</gene>
<keyword evidence="1" id="KW-0436">Ligase</keyword>
<evidence type="ECO:0000256" key="2">
    <source>
        <dbReference type="ARBA" id="ARBA00022741"/>
    </source>
</evidence>
<evidence type="ECO:0000313" key="6">
    <source>
        <dbReference type="EMBL" id="GAB0139174.1"/>
    </source>
</evidence>
<evidence type="ECO:0000256" key="3">
    <source>
        <dbReference type="ARBA" id="ARBA00022840"/>
    </source>
</evidence>
<feature type="domain" description="ATP-grasp" evidence="5">
    <location>
        <begin position="244"/>
        <end position="471"/>
    </location>
</feature>
<evidence type="ECO:0000256" key="1">
    <source>
        <dbReference type="ARBA" id="ARBA00022598"/>
    </source>
</evidence>
<accession>A0ABQ0D0F8</accession>
<keyword evidence="7" id="KW-1185">Reference proteome</keyword>
<reference evidence="7" key="1">
    <citation type="submission" date="2024-06" db="EMBL/GenBank/DDBJ databases">
        <title>Draft Genome Sequences of Epichloe bromicola Strains Isolated from Elymus ciliaris.</title>
        <authorList>
            <consortium name="Epichloe bromicola genome sequencing consortium"/>
            <person name="Miura A."/>
            <person name="Imano S."/>
            <person name="Ashida A."/>
            <person name="Sato I."/>
            <person name="Chiba S."/>
            <person name="Tanaka A."/>
            <person name="Camagna M."/>
            <person name="Takemoto D."/>
        </authorList>
    </citation>
    <scope>NUCLEOTIDE SEQUENCE [LARGE SCALE GENOMIC DNA]</scope>
    <source>
        <strain evidence="7">DP</strain>
    </source>
</reference>
<evidence type="ECO:0000256" key="4">
    <source>
        <dbReference type="PROSITE-ProRule" id="PRU00409"/>
    </source>
</evidence>
<keyword evidence="2 4" id="KW-0547">Nucleotide-binding</keyword>
<dbReference type="Gene3D" id="3.40.50.20">
    <property type="match status" value="1"/>
</dbReference>
<sequence>MGSIDRQPANPVAEGFILADFLANIHGVEDPLRISVSWRLSKAYSAGEPKPYFLSIDLLLHLSTSDVGLVVDNSIQHVGGTPIEALVQASYAKGTLQKFRALDQALQDRLSFNWLISKKPVAKTVAVVGGRPMFDTKNMSWGSRGPFEAAHALDMSVVVIDYAGHFMDGEKYAHLRDSFIAVDMTNDAELPSRLADAVKERNIDAIVTFSDEYVIVTAQAAAVLGLATEPVDAVLRAHYKDKTREIFSNTSFPTLRLDNAAQATESKVLQKIRDLNFPLIVKPCRGGASRGVKKVQNEISLQQALQSMEKSGLAKHGILIEPYVDGPEVDANFVILDGEVLFVELTDDFPCSADAAEATVADDFRETIMVCPTALGHEEREAIKSSLGESLVRMGFRSGVFHVEARVQNSSKAYRREDGVFDLQDAETTPPGSASVFLIEVNARPPGLDCAFSTSYTCGVDLCALHLLRAVEDYTRYQAIAQPFQCYAQYWCGNCQIPVDREEIVVPEDFCQKILERVPGIAPFVSRAEMFKHPGTVVSPVHGVEFLAYFLLFSRKSRKQVLEMYERLLEVARDVLDSQK</sequence>
<dbReference type="Pfam" id="PF13535">
    <property type="entry name" value="ATP-grasp_4"/>
    <property type="match status" value="1"/>
</dbReference>
<name>A0ABQ0D0F8_9HYPO</name>
<proteinExistence type="predicted"/>
<organism evidence="6 7">
    <name type="scientific">Epichloe bromicola</name>
    <dbReference type="NCBI Taxonomy" id="79588"/>
    <lineage>
        <taxon>Eukaryota</taxon>
        <taxon>Fungi</taxon>
        <taxon>Dikarya</taxon>
        <taxon>Ascomycota</taxon>
        <taxon>Pezizomycotina</taxon>
        <taxon>Sordariomycetes</taxon>
        <taxon>Hypocreomycetidae</taxon>
        <taxon>Hypocreales</taxon>
        <taxon>Clavicipitaceae</taxon>
        <taxon>Epichloe</taxon>
    </lineage>
</organism>
<evidence type="ECO:0000313" key="7">
    <source>
        <dbReference type="Proteomes" id="UP001562357"/>
    </source>
</evidence>
<dbReference type="Pfam" id="PF18130">
    <property type="entry name" value="ATPgrasp_N"/>
    <property type="match status" value="1"/>
</dbReference>
<dbReference type="PANTHER" id="PTHR43585:SF2">
    <property type="entry name" value="ATP-GRASP ENZYME FSQD"/>
    <property type="match status" value="1"/>
</dbReference>
<dbReference type="PANTHER" id="PTHR43585">
    <property type="entry name" value="FUMIPYRROLE BIOSYNTHESIS PROTEIN C"/>
    <property type="match status" value="1"/>
</dbReference>